<gene>
    <name evidence="12" type="ORF">HKI87_13g72540</name>
</gene>
<evidence type="ECO:0000259" key="9">
    <source>
        <dbReference type="PROSITE" id="PS50280"/>
    </source>
</evidence>
<evidence type="ECO:0000256" key="6">
    <source>
        <dbReference type="ARBA" id="ARBA00022691"/>
    </source>
</evidence>
<dbReference type="PROSITE" id="PS50868">
    <property type="entry name" value="POST_SET"/>
    <property type="match status" value="1"/>
</dbReference>
<dbReference type="GO" id="GO:0042054">
    <property type="term" value="F:histone methyltransferase activity"/>
    <property type="evidence" value="ECO:0007669"/>
    <property type="project" value="InterPro"/>
</dbReference>
<dbReference type="InterPro" id="IPR006560">
    <property type="entry name" value="AWS_dom"/>
</dbReference>
<keyword evidence="4" id="KW-0489">Methyltransferase</keyword>
<keyword evidence="5" id="KW-0808">Transferase</keyword>
<feature type="region of interest" description="Disordered" evidence="8">
    <location>
        <begin position="1"/>
        <end position="20"/>
    </location>
</feature>
<protein>
    <submittedName>
        <fullName evidence="12">Histone-lysine N-methyltransferase</fullName>
    </submittedName>
</protein>
<dbReference type="PROSITE" id="PS51215">
    <property type="entry name" value="AWS"/>
    <property type="match status" value="1"/>
</dbReference>
<dbReference type="Proteomes" id="UP001472866">
    <property type="component" value="Chromosome 13"/>
</dbReference>
<accession>A0AAX4PH21</accession>
<name>A0AAX4PH21_9CHLO</name>
<feature type="region of interest" description="Disordered" evidence="8">
    <location>
        <begin position="276"/>
        <end position="337"/>
    </location>
</feature>
<organism evidence="12 13">
    <name type="scientific">Chloropicon roscoffensis</name>
    <dbReference type="NCBI Taxonomy" id="1461544"/>
    <lineage>
        <taxon>Eukaryota</taxon>
        <taxon>Viridiplantae</taxon>
        <taxon>Chlorophyta</taxon>
        <taxon>Chloropicophyceae</taxon>
        <taxon>Chloropicales</taxon>
        <taxon>Chloropicaceae</taxon>
        <taxon>Chloropicon</taxon>
    </lineage>
</organism>
<dbReference type="Pfam" id="PF17907">
    <property type="entry name" value="AWS"/>
    <property type="match status" value="1"/>
</dbReference>
<feature type="region of interest" description="Disordered" evidence="8">
    <location>
        <begin position="482"/>
        <end position="587"/>
    </location>
</feature>
<evidence type="ECO:0000313" key="13">
    <source>
        <dbReference type="Proteomes" id="UP001472866"/>
    </source>
</evidence>
<evidence type="ECO:0000256" key="7">
    <source>
        <dbReference type="ARBA" id="ARBA00023242"/>
    </source>
</evidence>
<feature type="compositionally biased region" description="Low complexity" evidence="8">
    <location>
        <begin position="493"/>
        <end position="503"/>
    </location>
</feature>
<dbReference type="Pfam" id="PF00856">
    <property type="entry name" value="SET"/>
    <property type="match status" value="1"/>
</dbReference>
<proteinExistence type="predicted"/>
<dbReference type="InterPro" id="IPR050777">
    <property type="entry name" value="SET2_Histone-Lys_MeTrsfase"/>
</dbReference>
<evidence type="ECO:0000256" key="5">
    <source>
        <dbReference type="ARBA" id="ARBA00022679"/>
    </source>
</evidence>
<feature type="compositionally biased region" description="Low complexity" evidence="8">
    <location>
        <begin position="317"/>
        <end position="327"/>
    </location>
</feature>
<evidence type="ECO:0000259" key="11">
    <source>
        <dbReference type="PROSITE" id="PS51215"/>
    </source>
</evidence>
<evidence type="ECO:0000256" key="4">
    <source>
        <dbReference type="ARBA" id="ARBA00022603"/>
    </source>
</evidence>
<feature type="compositionally biased region" description="Basic and acidic residues" evidence="8">
    <location>
        <begin position="505"/>
        <end position="530"/>
    </location>
</feature>
<dbReference type="SMART" id="SM00570">
    <property type="entry name" value="AWS"/>
    <property type="match status" value="1"/>
</dbReference>
<dbReference type="GO" id="GO:0032259">
    <property type="term" value="P:methylation"/>
    <property type="evidence" value="ECO:0007669"/>
    <property type="project" value="UniProtKB-KW"/>
</dbReference>
<evidence type="ECO:0000313" key="12">
    <source>
        <dbReference type="EMBL" id="WZN65692.1"/>
    </source>
</evidence>
<feature type="region of interest" description="Disordered" evidence="8">
    <location>
        <begin position="25"/>
        <end position="44"/>
    </location>
</feature>
<keyword evidence="3" id="KW-0158">Chromosome</keyword>
<feature type="compositionally biased region" description="Pro residues" evidence="8">
    <location>
        <begin position="1"/>
        <end position="10"/>
    </location>
</feature>
<evidence type="ECO:0000256" key="2">
    <source>
        <dbReference type="ARBA" id="ARBA00004286"/>
    </source>
</evidence>
<reference evidence="12 13" key="1">
    <citation type="submission" date="2024-03" db="EMBL/GenBank/DDBJ databases">
        <title>Complete genome sequence of the green alga Chloropicon roscoffensis RCC1871.</title>
        <authorList>
            <person name="Lemieux C."/>
            <person name="Pombert J.-F."/>
            <person name="Otis C."/>
            <person name="Turmel M."/>
        </authorList>
    </citation>
    <scope>NUCLEOTIDE SEQUENCE [LARGE SCALE GENOMIC DNA]</scope>
    <source>
        <strain evidence="12 13">RCC1871</strain>
    </source>
</reference>
<sequence>MTTETKPPPGRVFAGPGNDLGHAPTLADRSSCDPVSTTKATTTTTTTTRTSSCTTISYRLDIIPKNVYTSRPRRRVRADDVMVCDCSLSEGCSENCINRMMFVECDPKYCPCGDECQNCRFQNRQYAEVSLMEPKDLKGFGLMTRQALKKGQFVIEYVGEVVNEEEHNRRKVEYRKEGKRHFYFMSIANGEVIDATRRGNLSRFLNHSCNPNCETQKWQVGGELCIGIFALRDVDANTELTFDYHFERDAQQTQRLRCLCGEPNCRGFVGSKTANVEDARDGLGDDPSSSASQYDPARDEPRPVMVERGHVEDDPLGSLSTSSQQQGGRRRRFSGQVARGQTEVEQFLETVCSEGGVLTSDAHVIAVVRYLKPQYSIFEISNIFQVILASPTRSMREEFVKRGILSALQVLMHRYTEELTKANLPLLRKALDVVSFLPLTEEAIIRSRTGKCSFTTFLLDLCRHHDQEAARRAGAIAEKHLASQLRRRRESQQRAQQQMASSSGWRDRERERERDRDRDRPRIREWRQDGGRPPSLAVNANGKRPRDDARAFLPSPPPRPAHKTAAPPAAAPPPPRPAPTPTSTSNAKRFKEISDAFVWKQSSDDFRAIVREIIEYRVKKSTRDNKVLRKDKAKVEAIIDKLYNKVMKKENERAGGAVTVHKDLVKKVDGYARGHMKQYSK</sequence>
<feature type="compositionally biased region" description="Pro residues" evidence="8">
    <location>
        <begin position="569"/>
        <end position="580"/>
    </location>
</feature>
<feature type="domain" description="SET" evidence="9">
    <location>
        <begin position="119"/>
        <end position="245"/>
    </location>
</feature>
<dbReference type="InterPro" id="IPR003616">
    <property type="entry name" value="Post-SET_dom"/>
</dbReference>
<evidence type="ECO:0000259" key="10">
    <source>
        <dbReference type="PROSITE" id="PS50868"/>
    </source>
</evidence>
<dbReference type="GO" id="GO:0005694">
    <property type="term" value="C:chromosome"/>
    <property type="evidence" value="ECO:0007669"/>
    <property type="project" value="UniProtKB-SubCell"/>
</dbReference>
<evidence type="ECO:0000256" key="1">
    <source>
        <dbReference type="ARBA" id="ARBA00004123"/>
    </source>
</evidence>
<evidence type="ECO:0000256" key="8">
    <source>
        <dbReference type="SAM" id="MobiDB-lite"/>
    </source>
</evidence>
<comment type="subcellular location">
    <subcellularLocation>
        <location evidence="2">Chromosome</location>
    </subcellularLocation>
    <subcellularLocation>
        <location evidence="1">Nucleus</location>
    </subcellularLocation>
</comment>
<keyword evidence="6" id="KW-0949">S-adenosyl-L-methionine</keyword>
<feature type="compositionally biased region" description="Basic and acidic residues" evidence="8">
    <location>
        <begin position="296"/>
        <end position="313"/>
    </location>
</feature>
<dbReference type="SUPFAM" id="SSF82199">
    <property type="entry name" value="SET domain"/>
    <property type="match status" value="1"/>
</dbReference>
<dbReference type="Gene3D" id="2.170.270.10">
    <property type="entry name" value="SET domain"/>
    <property type="match status" value="1"/>
</dbReference>
<dbReference type="SMART" id="SM00508">
    <property type="entry name" value="PostSET"/>
    <property type="match status" value="1"/>
</dbReference>
<keyword evidence="7" id="KW-0539">Nucleus</keyword>
<dbReference type="InterPro" id="IPR046341">
    <property type="entry name" value="SET_dom_sf"/>
</dbReference>
<dbReference type="PROSITE" id="PS50280">
    <property type="entry name" value="SET"/>
    <property type="match status" value="1"/>
</dbReference>
<dbReference type="SMART" id="SM00317">
    <property type="entry name" value="SET"/>
    <property type="match status" value="1"/>
</dbReference>
<dbReference type="InterPro" id="IPR001214">
    <property type="entry name" value="SET_dom"/>
</dbReference>
<keyword evidence="13" id="KW-1185">Reference proteome</keyword>
<feature type="domain" description="Post-SET" evidence="10">
    <location>
        <begin position="254"/>
        <end position="270"/>
    </location>
</feature>
<dbReference type="PANTHER" id="PTHR22884">
    <property type="entry name" value="SET DOMAIN PROTEINS"/>
    <property type="match status" value="1"/>
</dbReference>
<dbReference type="GO" id="GO:0005634">
    <property type="term" value="C:nucleus"/>
    <property type="evidence" value="ECO:0007669"/>
    <property type="project" value="UniProtKB-SubCell"/>
</dbReference>
<evidence type="ECO:0000256" key="3">
    <source>
        <dbReference type="ARBA" id="ARBA00022454"/>
    </source>
</evidence>
<dbReference type="EMBL" id="CP151513">
    <property type="protein sequence ID" value="WZN65692.1"/>
    <property type="molecule type" value="Genomic_DNA"/>
</dbReference>
<dbReference type="AlphaFoldDB" id="A0AAX4PH21"/>
<feature type="domain" description="AWS" evidence="11">
    <location>
        <begin position="79"/>
        <end position="125"/>
    </location>
</feature>